<sequence>MMHKQAQQLALRKQALLVKIQAQRQLLSLQKSELSGSLNLAAVSQKLGLNLFSRAKDHPLLTATLAAGLVLLRPRRVLSIAKTALQAWMIWREIRPPSSASSKDVPSA</sequence>
<name>A0ABR7A2K6_9BURK</name>
<evidence type="ECO:0000313" key="2">
    <source>
        <dbReference type="Proteomes" id="UP000654304"/>
    </source>
</evidence>
<evidence type="ECO:0008006" key="3">
    <source>
        <dbReference type="Google" id="ProtNLM"/>
    </source>
</evidence>
<dbReference type="InterPro" id="IPR025612">
    <property type="entry name" value="YqjK"/>
</dbReference>
<organism evidence="1 2">
    <name type="scientific">Undibacterium curvum</name>
    <dbReference type="NCBI Taxonomy" id="2762294"/>
    <lineage>
        <taxon>Bacteria</taxon>
        <taxon>Pseudomonadati</taxon>
        <taxon>Pseudomonadota</taxon>
        <taxon>Betaproteobacteria</taxon>
        <taxon>Burkholderiales</taxon>
        <taxon>Oxalobacteraceae</taxon>
        <taxon>Undibacterium</taxon>
    </lineage>
</organism>
<gene>
    <name evidence="1" type="ORF">H8K43_05260</name>
</gene>
<accession>A0ABR7A2K6</accession>
<reference evidence="1 2" key="1">
    <citation type="submission" date="2020-08" db="EMBL/GenBank/DDBJ databases">
        <title>Novel species isolated from subtropical streams in China.</title>
        <authorList>
            <person name="Lu H."/>
        </authorList>
    </citation>
    <scope>NUCLEOTIDE SEQUENCE [LARGE SCALE GENOMIC DNA]</scope>
    <source>
        <strain evidence="1 2">CY22W</strain>
    </source>
</reference>
<comment type="caution">
    <text evidence="1">The sequence shown here is derived from an EMBL/GenBank/DDBJ whole genome shotgun (WGS) entry which is preliminary data.</text>
</comment>
<dbReference type="Proteomes" id="UP000654304">
    <property type="component" value="Unassembled WGS sequence"/>
</dbReference>
<protein>
    <recommendedName>
        <fullName evidence="3">YqjK-like protein</fullName>
    </recommendedName>
</protein>
<proteinExistence type="predicted"/>
<dbReference type="RefSeq" id="WP_186902855.1">
    <property type="nucleotide sequence ID" value="NZ_JACOGD010000002.1"/>
</dbReference>
<dbReference type="Pfam" id="PF13997">
    <property type="entry name" value="YqjK"/>
    <property type="match status" value="1"/>
</dbReference>
<dbReference type="EMBL" id="JACOGD010000002">
    <property type="protein sequence ID" value="MBC3931074.1"/>
    <property type="molecule type" value="Genomic_DNA"/>
</dbReference>
<keyword evidence="2" id="KW-1185">Reference proteome</keyword>
<evidence type="ECO:0000313" key="1">
    <source>
        <dbReference type="EMBL" id="MBC3931074.1"/>
    </source>
</evidence>